<evidence type="ECO:0000256" key="5">
    <source>
        <dbReference type="SAM" id="MobiDB-lite"/>
    </source>
</evidence>
<dbReference type="Proteomes" id="UP001521184">
    <property type="component" value="Unassembled WGS sequence"/>
</dbReference>
<dbReference type="InterPro" id="IPR001841">
    <property type="entry name" value="Znf_RING"/>
</dbReference>
<reference evidence="7 8" key="1">
    <citation type="journal article" date="2023" name="Plant Dis.">
        <title>First Report of Diplodia intermedia Causing Canker and Dieback Diseases on Apple Trees in Canada.</title>
        <authorList>
            <person name="Ellouze W."/>
            <person name="Ilyukhin E."/>
            <person name="Sulman M."/>
            <person name="Ali S."/>
        </authorList>
    </citation>
    <scope>NUCLEOTIDE SEQUENCE [LARGE SCALE GENOMIC DNA]</scope>
    <source>
        <strain evidence="7 8">M45-28</strain>
    </source>
</reference>
<feature type="domain" description="RING-type" evidence="6">
    <location>
        <begin position="90"/>
        <end position="140"/>
    </location>
</feature>
<keyword evidence="8" id="KW-1185">Reference proteome</keyword>
<evidence type="ECO:0000256" key="1">
    <source>
        <dbReference type="ARBA" id="ARBA00022723"/>
    </source>
</evidence>
<dbReference type="SUPFAM" id="SSF57850">
    <property type="entry name" value="RING/U-box"/>
    <property type="match status" value="1"/>
</dbReference>
<dbReference type="PROSITE" id="PS50089">
    <property type="entry name" value="ZF_RING_2"/>
    <property type="match status" value="1"/>
</dbReference>
<dbReference type="InterPro" id="IPR017907">
    <property type="entry name" value="Znf_RING_CS"/>
</dbReference>
<evidence type="ECO:0000256" key="4">
    <source>
        <dbReference type="PROSITE-ProRule" id="PRU00175"/>
    </source>
</evidence>
<keyword evidence="1" id="KW-0479">Metal-binding</keyword>
<evidence type="ECO:0000313" key="8">
    <source>
        <dbReference type="Proteomes" id="UP001521184"/>
    </source>
</evidence>
<evidence type="ECO:0000259" key="6">
    <source>
        <dbReference type="PROSITE" id="PS50089"/>
    </source>
</evidence>
<proteinExistence type="predicted"/>
<gene>
    <name evidence="7" type="ORF">SLS58_009438</name>
</gene>
<evidence type="ECO:0000256" key="3">
    <source>
        <dbReference type="ARBA" id="ARBA00022833"/>
    </source>
</evidence>
<protein>
    <recommendedName>
        <fullName evidence="6">RING-type domain-containing protein</fullName>
    </recommendedName>
</protein>
<feature type="compositionally biased region" description="Pro residues" evidence="5">
    <location>
        <begin position="196"/>
        <end position="219"/>
    </location>
</feature>
<dbReference type="InterPro" id="IPR013083">
    <property type="entry name" value="Znf_RING/FYVE/PHD"/>
</dbReference>
<accession>A0ABR3TCE8</accession>
<sequence>MDEQQRLTFEADIERMCQTFDRWQLQPNQHLHFNNIHNDANHNALGGFHDYHPLRGFFNPNAMWQPVAHNNNHDAPTRLTAPAAPATAVCIVCLDNIAPGAVVKVAQPCNHALCRPCLEEAYRQAALAGTDSHHLCCADQGPTLRAAFDSMRRHLSAGTAAAFAAKELEEDTPDKTYCHRRTCSAFIPPAADADGRPPPTPAGRAPGPQPPTPPTPPRCAWPSGAGGAAAPAAGTSSSAPGAAAT</sequence>
<feature type="region of interest" description="Disordered" evidence="5">
    <location>
        <begin position="188"/>
        <end position="245"/>
    </location>
</feature>
<evidence type="ECO:0000256" key="2">
    <source>
        <dbReference type="ARBA" id="ARBA00022771"/>
    </source>
</evidence>
<dbReference type="PROSITE" id="PS00518">
    <property type="entry name" value="ZF_RING_1"/>
    <property type="match status" value="1"/>
</dbReference>
<keyword evidence="2 4" id="KW-0863">Zinc-finger</keyword>
<dbReference type="EMBL" id="JAKEKT020000092">
    <property type="protein sequence ID" value="KAL1637251.1"/>
    <property type="molecule type" value="Genomic_DNA"/>
</dbReference>
<organism evidence="7 8">
    <name type="scientific">Diplodia intermedia</name>
    <dbReference type="NCBI Taxonomy" id="856260"/>
    <lineage>
        <taxon>Eukaryota</taxon>
        <taxon>Fungi</taxon>
        <taxon>Dikarya</taxon>
        <taxon>Ascomycota</taxon>
        <taxon>Pezizomycotina</taxon>
        <taxon>Dothideomycetes</taxon>
        <taxon>Dothideomycetes incertae sedis</taxon>
        <taxon>Botryosphaeriales</taxon>
        <taxon>Botryosphaeriaceae</taxon>
        <taxon>Diplodia</taxon>
    </lineage>
</organism>
<evidence type="ECO:0000313" key="7">
    <source>
        <dbReference type="EMBL" id="KAL1637251.1"/>
    </source>
</evidence>
<feature type="compositionally biased region" description="Low complexity" evidence="5">
    <location>
        <begin position="228"/>
        <end position="245"/>
    </location>
</feature>
<keyword evidence="3" id="KW-0862">Zinc</keyword>
<dbReference type="Gene3D" id="3.30.40.10">
    <property type="entry name" value="Zinc/RING finger domain, C3HC4 (zinc finger)"/>
    <property type="match status" value="1"/>
</dbReference>
<comment type="caution">
    <text evidence="7">The sequence shown here is derived from an EMBL/GenBank/DDBJ whole genome shotgun (WGS) entry which is preliminary data.</text>
</comment>
<name>A0ABR3TCE8_9PEZI</name>